<sequence length="174" mass="19964">MSLHTIGGERLSKPFDVNGQHWLAIRDHVRTVSLARALSINPADRQNVPNQNWVVSFLSGCSKLESLHMNKVEPNWPFFRLNFDSLRNITLKNVRAPGIGFHNFIVQNAGLLETIICNYVILKREVEGMLYDLWYRDVNPRAVSWLKVVDILGSIPYLKKCHLSELIQMEISPV</sequence>
<dbReference type="InParanoid" id="E4ZWM6"/>
<dbReference type="VEuPathDB" id="FungiDB:LEMA_P031540.1"/>
<evidence type="ECO:0000313" key="1">
    <source>
        <dbReference type="EMBL" id="CBX96002.1"/>
    </source>
</evidence>
<proteinExistence type="predicted"/>
<keyword evidence="2" id="KW-1185">Reference proteome</keyword>
<protein>
    <submittedName>
        <fullName evidence="1">Predicted protein</fullName>
    </submittedName>
</protein>
<evidence type="ECO:0000313" key="2">
    <source>
        <dbReference type="Proteomes" id="UP000002668"/>
    </source>
</evidence>
<dbReference type="Proteomes" id="UP000002668">
    <property type="component" value="Genome"/>
</dbReference>
<dbReference type="RefSeq" id="XP_003839481.1">
    <property type="nucleotide sequence ID" value="XM_003839433.1"/>
</dbReference>
<accession>E4ZWM6</accession>
<dbReference type="GeneID" id="13281555"/>
<gene>
    <name evidence="1" type="ORF">LEMA_P031540.1</name>
</gene>
<dbReference type="HOGENOM" id="CLU_1540331_0_0_1"/>
<organism evidence="2">
    <name type="scientific">Leptosphaeria maculans (strain JN3 / isolate v23.1.3 / race Av1-4-5-6-7-8)</name>
    <name type="common">Blackleg fungus</name>
    <name type="synonym">Phoma lingam</name>
    <dbReference type="NCBI Taxonomy" id="985895"/>
    <lineage>
        <taxon>Eukaryota</taxon>
        <taxon>Fungi</taxon>
        <taxon>Dikarya</taxon>
        <taxon>Ascomycota</taxon>
        <taxon>Pezizomycotina</taxon>
        <taxon>Dothideomycetes</taxon>
        <taxon>Pleosporomycetidae</taxon>
        <taxon>Pleosporales</taxon>
        <taxon>Pleosporineae</taxon>
        <taxon>Leptosphaeriaceae</taxon>
        <taxon>Plenodomus</taxon>
        <taxon>Plenodomus lingam/Leptosphaeria maculans species complex</taxon>
    </lineage>
</organism>
<dbReference type="AlphaFoldDB" id="E4ZWM6"/>
<reference evidence="2" key="1">
    <citation type="journal article" date="2011" name="Nat. Commun.">
        <title>Effector diversification within compartments of the Leptosphaeria maculans genome affected by Repeat-Induced Point mutations.</title>
        <authorList>
            <person name="Rouxel T."/>
            <person name="Grandaubert J."/>
            <person name="Hane J.K."/>
            <person name="Hoede C."/>
            <person name="van de Wouw A.P."/>
            <person name="Couloux A."/>
            <person name="Dominguez V."/>
            <person name="Anthouard V."/>
            <person name="Bally P."/>
            <person name="Bourras S."/>
            <person name="Cozijnsen A.J."/>
            <person name="Ciuffetti L.M."/>
            <person name="Degrave A."/>
            <person name="Dilmaghani A."/>
            <person name="Duret L."/>
            <person name="Fudal I."/>
            <person name="Goodwin S.B."/>
            <person name="Gout L."/>
            <person name="Glaser N."/>
            <person name="Linglin J."/>
            <person name="Kema G.H.J."/>
            <person name="Lapalu N."/>
            <person name="Lawrence C.B."/>
            <person name="May K."/>
            <person name="Meyer M."/>
            <person name="Ollivier B."/>
            <person name="Poulain J."/>
            <person name="Schoch C.L."/>
            <person name="Simon A."/>
            <person name="Spatafora J.W."/>
            <person name="Stachowiak A."/>
            <person name="Turgeon B.G."/>
            <person name="Tyler B.M."/>
            <person name="Vincent D."/>
            <person name="Weissenbach J."/>
            <person name="Amselem J."/>
            <person name="Quesneville H."/>
            <person name="Oliver R.P."/>
            <person name="Wincker P."/>
            <person name="Balesdent M.-H."/>
            <person name="Howlett B.J."/>
        </authorList>
    </citation>
    <scope>NUCLEOTIDE SEQUENCE [LARGE SCALE GENOMIC DNA]</scope>
    <source>
        <strain evidence="2">JN3 / isolate v23.1.3 / race Av1-4-5-6-7-8</strain>
    </source>
</reference>
<name>E4ZWM6_LEPMJ</name>
<dbReference type="EMBL" id="FP929127">
    <property type="protein sequence ID" value="CBX96002.1"/>
    <property type="molecule type" value="Genomic_DNA"/>
</dbReference>